<evidence type="ECO:0000313" key="3">
    <source>
        <dbReference type="EMBL" id="MFD1043474.1"/>
    </source>
</evidence>
<dbReference type="InterPro" id="IPR029057">
    <property type="entry name" value="PRTase-like"/>
</dbReference>
<protein>
    <submittedName>
        <fullName evidence="3">HAD hydrolase-like protein</fullName>
    </submittedName>
</protein>
<name>A0ABW3M1H9_9GAMM</name>
<dbReference type="Pfam" id="PF00156">
    <property type="entry name" value="Pribosyltran"/>
    <property type="match status" value="1"/>
</dbReference>
<dbReference type="InterPro" id="IPR023214">
    <property type="entry name" value="HAD_sf"/>
</dbReference>
<dbReference type="PANTHER" id="PTHR47505">
    <property type="entry name" value="DNA UTILIZATION PROTEIN YHGH"/>
    <property type="match status" value="1"/>
</dbReference>
<organism evidence="3 4">
    <name type="scientific">Pseudoxanthomonas kaohsiungensis</name>
    <dbReference type="NCBI Taxonomy" id="283923"/>
    <lineage>
        <taxon>Bacteria</taxon>
        <taxon>Pseudomonadati</taxon>
        <taxon>Pseudomonadota</taxon>
        <taxon>Gammaproteobacteria</taxon>
        <taxon>Lysobacterales</taxon>
        <taxon>Lysobacteraceae</taxon>
        <taxon>Pseudoxanthomonas</taxon>
    </lineage>
</organism>
<dbReference type="EMBL" id="JBHTKN010000011">
    <property type="protein sequence ID" value="MFD1043474.1"/>
    <property type="molecule type" value="Genomic_DNA"/>
</dbReference>
<reference evidence="4" key="1">
    <citation type="journal article" date="2019" name="Int. J. Syst. Evol. Microbiol.">
        <title>The Global Catalogue of Microorganisms (GCM) 10K type strain sequencing project: providing services to taxonomists for standard genome sequencing and annotation.</title>
        <authorList>
            <consortium name="The Broad Institute Genomics Platform"/>
            <consortium name="The Broad Institute Genome Sequencing Center for Infectious Disease"/>
            <person name="Wu L."/>
            <person name="Ma J."/>
        </authorList>
    </citation>
    <scope>NUCLEOTIDE SEQUENCE [LARGE SCALE GENOMIC DNA]</scope>
    <source>
        <strain evidence="4">CCUG 55854</strain>
    </source>
</reference>
<evidence type="ECO:0000313" key="4">
    <source>
        <dbReference type="Proteomes" id="UP001597033"/>
    </source>
</evidence>
<dbReference type="InterPro" id="IPR051910">
    <property type="entry name" value="ComF/GntX_DNA_util-trans"/>
</dbReference>
<dbReference type="Gene3D" id="3.40.50.2020">
    <property type="match status" value="1"/>
</dbReference>
<dbReference type="CDD" id="cd06223">
    <property type="entry name" value="PRTases_typeI"/>
    <property type="match status" value="1"/>
</dbReference>
<sequence length="412" mass="47204">MSIQLCLFDLDNTLLRTNDLEGFRGRENVNNTSREYTRGLLREYDRRDDRLLYTPEQLTGLQDDFPDMRWGVFTRAPRHYAKTLLEEAYPEVEWDIVVAYEDVRNTKPNPEGIVLAARQLGIRRREQVALVGDEKTDVVCAYRSGCWVFIDQTSWQPRVSEHWYALERVPDALFEGADELAPLLASPYLGVPELEYLITGERLEGRQRRIDKVNHFFPRAIGGRPVPVHIMGRLFGEYEDIRFRRGWHTLTDQIIAHKDANEFPEEWIQAIQRFVHMDTVANPDTVVIVVPFKPGRTPRLERLLDQFAEAYQPPRVTLGRRAPAVTFRSNVLAFRPGAVSSHGNHLDKDQRFANVGENLHVARPQDVQGKHVIVIDDVVTTGATLLWSHRYLREAGARSVSCLSLAQAIGAS</sequence>
<dbReference type="Proteomes" id="UP001597033">
    <property type="component" value="Unassembled WGS sequence"/>
</dbReference>
<comment type="similarity">
    <text evidence="1">Belongs to the ComF/GntX family.</text>
</comment>
<evidence type="ECO:0000256" key="1">
    <source>
        <dbReference type="ARBA" id="ARBA00008007"/>
    </source>
</evidence>
<dbReference type="Gene3D" id="3.40.50.1000">
    <property type="entry name" value="HAD superfamily/HAD-like"/>
    <property type="match status" value="1"/>
</dbReference>
<dbReference type="Pfam" id="PF13419">
    <property type="entry name" value="HAD_2"/>
    <property type="match status" value="1"/>
</dbReference>
<proteinExistence type="inferred from homology"/>
<evidence type="ECO:0000259" key="2">
    <source>
        <dbReference type="Pfam" id="PF00156"/>
    </source>
</evidence>
<dbReference type="InterPro" id="IPR036412">
    <property type="entry name" value="HAD-like_sf"/>
</dbReference>
<dbReference type="PANTHER" id="PTHR47505:SF1">
    <property type="entry name" value="DNA UTILIZATION PROTEIN YHGH"/>
    <property type="match status" value="1"/>
</dbReference>
<dbReference type="SUPFAM" id="SSF56784">
    <property type="entry name" value="HAD-like"/>
    <property type="match status" value="1"/>
</dbReference>
<comment type="caution">
    <text evidence="3">The sequence shown here is derived from an EMBL/GenBank/DDBJ whole genome shotgun (WGS) entry which is preliminary data.</text>
</comment>
<dbReference type="InterPro" id="IPR041492">
    <property type="entry name" value="HAD_2"/>
</dbReference>
<feature type="domain" description="Phosphoribosyltransferase" evidence="2">
    <location>
        <begin position="363"/>
        <end position="406"/>
    </location>
</feature>
<keyword evidence="4" id="KW-1185">Reference proteome</keyword>
<dbReference type="RefSeq" id="WP_162378051.1">
    <property type="nucleotide sequence ID" value="NZ_JBHTKN010000011.1"/>
</dbReference>
<accession>A0ABW3M1H9</accession>
<gene>
    <name evidence="3" type="ORF">ACFQ2N_14065</name>
</gene>
<dbReference type="SUPFAM" id="SSF53271">
    <property type="entry name" value="PRTase-like"/>
    <property type="match status" value="1"/>
</dbReference>
<dbReference type="InterPro" id="IPR000836">
    <property type="entry name" value="PRTase_dom"/>
</dbReference>